<organism evidence="1 2">
    <name type="scientific">Spiromyces aspiralis</name>
    <dbReference type="NCBI Taxonomy" id="68401"/>
    <lineage>
        <taxon>Eukaryota</taxon>
        <taxon>Fungi</taxon>
        <taxon>Fungi incertae sedis</taxon>
        <taxon>Zoopagomycota</taxon>
        <taxon>Kickxellomycotina</taxon>
        <taxon>Kickxellomycetes</taxon>
        <taxon>Kickxellales</taxon>
        <taxon>Kickxellaceae</taxon>
        <taxon>Spiromyces</taxon>
    </lineage>
</organism>
<evidence type="ECO:0000313" key="1">
    <source>
        <dbReference type="EMBL" id="KAJ1672824.1"/>
    </source>
</evidence>
<evidence type="ECO:0000313" key="2">
    <source>
        <dbReference type="Proteomes" id="UP001145114"/>
    </source>
</evidence>
<feature type="non-terminal residue" evidence="1">
    <location>
        <position position="193"/>
    </location>
</feature>
<protein>
    <submittedName>
        <fullName evidence="1">Uncharacterized protein</fullName>
    </submittedName>
</protein>
<keyword evidence="2" id="KW-1185">Reference proteome</keyword>
<reference evidence="1" key="1">
    <citation type="submission" date="2022-06" db="EMBL/GenBank/DDBJ databases">
        <title>Phylogenomic reconstructions and comparative analyses of Kickxellomycotina fungi.</title>
        <authorList>
            <person name="Reynolds N.K."/>
            <person name="Stajich J.E."/>
            <person name="Barry K."/>
            <person name="Grigoriev I.V."/>
            <person name="Crous P."/>
            <person name="Smith M.E."/>
        </authorList>
    </citation>
    <scope>NUCLEOTIDE SEQUENCE</scope>
    <source>
        <strain evidence="1">RSA 2271</strain>
    </source>
</reference>
<dbReference type="Proteomes" id="UP001145114">
    <property type="component" value="Unassembled WGS sequence"/>
</dbReference>
<gene>
    <name evidence="1" type="ORF">EV182_006420</name>
</gene>
<accession>A0ACC1H8L4</accession>
<comment type="caution">
    <text evidence="1">The sequence shown here is derived from an EMBL/GenBank/DDBJ whole genome shotgun (WGS) entry which is preliminary data.</text>
</comment>
<name>A0ACC1H8L4_9FUNG</name>
<sequence length="193" mass="21728">MSRPVPGKIILAQRPAFAALPINQNANGSEPNLAQHQQNAEASSPGQVLPQTNGDTPSFRVQGRKDDILDGLVMAAMTKPKDRMFILMVDRELEVFLRDPCRQQLQFPPMTSYHRLIIHRIATYFGLNHYAGRGKRFVIISKRSDSHVPVLRFMDFIEQKEPVSLASKPIRIMKRQPKSNPPTGAPIADPRLL</sequence>
<proteinExistence type="predicted"/>
<dbReference type="EMBL" id="JAMZIH010007771">
    <property type="protein sequence ID" value="KAJ1672824.1"/>
    <property type="molecule type" value="Genomic_DNA"/>
</dbReference>